<organism evidence="3 4">
    <name type="scientific">Pseudoduganella namucuonensis</name>
    <dbReference type="NCBI Taxonomy" id="1035707"/>
    <lineage>
        <taxon>Bacteria</taxon>
        <taxon>Pseudomonadati</taxon>
        <taxon>Pseudomonadota</taxon>
        <taxon>Betaproteobacteria</taxon>
        <taxon>Burkholderiales</taxon>
        <taxon>Oxalobacteraceae</taxon>
        <taxon>Telluria group</taxon>
        <taxon>Pseudoduganella</taxon>
    </lineage>
</organism>
<proteinExistence type="predicted"/>
<keyword evidence="2" id="KW-0812">Transmembrane</keyword>
<name>A0A1I7M5C1_9BURK</name>
<evidence type="ECO:0000256" key="2">
    <source>
        <dbReference type="SAM" id="Phobius"/>
    </source>
</evidence>
<evidence type="ECO:0000313" key="3">
    <source>
        <dbReference type="EMBL" id="SFV17132.1"/>
    </source>
</evidence>
<keyword evidence="2" id="KW-1133">Transmembrane helix</keyword>
<evidence type="ECO:0000256" key="1">
    <source>
        <dbReference type="SAM" id="MobiDB-lite"/>
    </source>
</evidence>
<feature type="compositionally biased region" description="Basic and acidic residues" evidence="1">
    <location>
        <begin position="100"/>
        <end position="115"/>
    </location>
</feature>
<dbReference type="EMBL" id="FPBO01000060">
    <property type="protein sequence ID" value="SFV17132.1"/>
    <property type="molecule type" value="Genomic_DNA"/>
</dbReference>
<feature type="transmembrane region" description="Helical" evidence="2">
    <location>
        <begin position="329"/>
        <end position="362"/>
    </location>
</feature>
<feature type="region of interest" description="Disordered" evidence="1">
    <location>
        <begin position="1"/>
        <end position="25"/>
    </location>
</feature>
<feature type="region of interest" description="Disordered" evidence="1">
    <location>
        <begin position="100"/>
        <end position="134"/>
    </location>
</feature>
<protein>
    <submittedName>
        <fullName evidence="3">Uncharacterized protein</fullName>
    </submittedName>
</protein>
<sequence length="469" mass="52507">MFDDKDGGNVTTQHNAEQGLFAKESEEFNRTDYDYSAAKREKMREAFEGGSMNSQEFVDQYTGKHEPTKRENNKGKIVMNAELDHLVPVKDIHRQGGWIKDKQGRTELSSEKDNLHYTTHKTNRSKSDKAPEEAMSAENGFDKARIDPLLNEAKESLKEKLPDTSERLMYHGQELLNTGVQEAGRNAVRQAFGIVLHEYVNGSFHEIKVLFQDRHNEQSLIDRFIESNKRVMQRVISKLKAALEALVEGGIQGFVSNLLTFLINNLITTSKKIVALIRGSMQDLWKAIKMLVNPPEGMSGLEVARAVAKIIAAVVTTGLGMLMEESVKGFILGVSILVPIADILATAMTAIMTGVIGSLVIYGIDRLFDWLSSTGTELLQAYEANVQAQANVMERLREWLDLQYRNSRLYGTAALEYQRVRDSYLISSFQLETATLDAGATIASRNAQIDMLSTQIERQKLLADVLKSL</sequence>
<gene>
    <name evidence="3" type="ORF">SAMN05216552_10604</name>
</gene>
<keyword evidence="2" id="KW-0472">Membrane</keyword>
<dbReference type="Proteomes" id="UP000199391">
    <property type="component" value="Unassembled WGS sequence"/>
</dbReference>
<evidence type="ECO:0000313" key="4">
    <source>
        <dbReference type="Proteomes" id="UP000199391"/>
    </source>
</evidence>
<keyword evidence="4" id="KW-1185">Reference proteome</keyword>
<dbReference type="AlphaFoldDB" id="A0A1I7M5C1"/>
<reference evidence="4" key="1">
    <citation type="submission" date="2016-10" db="EMBL/GenBank/DDBJ databases">
        <authorList>
            <person name="Varghese N."/>
            <person name="Submissions S."/>
        </authorList>
    </citation>
    <scope>NUCLEOTIDE SEQUENCE [LARGE SCALE GENOMIC DNA]</scope>
    <source>
        <strain evidence="4">CGMCC 1.11014</strain>
    </source>
</reference>
<accession>A0A1I7M5C1</accession>